<dbReference type="PANTHER" id="PTHR43585">
    <property type="entry name" value="FUMIPYRROLE BIOSYNTHESIS PROTEIN C"/>
    <property type="match status" value="1"/>
</dbReference>
<dbReference type="Gene3D" id="3.30.470.20">
    <property type="entry name" value="ATP-grasp fold, B domain"/>
    <property type="match status" value="1"/>
</dbReference>
<organism evidence="6 7">
    <name type="scientific">Agrobacterium radiobacter</name>
    <dbReference type="NCBI Taxonomy" id="362"/>
    <lineage>
        <taxon>Bacteria</taxon>
        <taxon>Pseudomonadati</taxon>
        <taxon>Pseudomonadota</taxon>
        <taxon>Alphaproteobacteria</taxon>
        <taxon>Hyphomicrobiales</taxon>
        <taxon>Rhizobiaceae</taxon>
        <taxon>Rhizobium/Agrobacterium group</taxon>
        <taxon>Agrobacterium</taxon>
        <taxon>Agrobacterium tumefaciens complex</taxon>
    </lineage>
</organism>
<dbReference type="RefSeq" id="WP_162266709.1">
    <property type="nucleotide sequence ID" value="NZ_JAAQPQ010000013.1"/>
</dbReference>
<dbReference type="AlphaFoldDB" id="A0ABD5LMD4"/>
<dbReference type="Gene3D" id="3.40.50.20">
    <property type="match status" value="1"/>
</dbReference>
<dbReference type="InterPro" id="IPR052032">
    <property type="entry name" value="ATP-dep_AA_Ligase"/>
</dbReference>
<dbReference type="EMBL" id="JBETME010000011">
    <property type="protein sequence ID" value="MES4992955.1"/>
    <property type="molecule type" value="Genomic_DNA"/>
</dbReference>
<dbReference type="SUPFAM" id="SSF56059">
    <property type="entry name" value="Glutathione synthetase ATP-binding domain-like"/>
    <property type="match status" value="1"/>
</dbReference>
<dbReference type="InterPro" id="IPR011761">
    <property type="entry name" value="ATP-grasp"/>
</dbReference>
<dbReference type="GeneID" id="92926808"/>
<comment type="caution">
    <text evidence="6">The sequence shown here is derived from an EMBL/GenBank/DDBJ whole genome shotgun (WGS) entry which is preliminary data.</text>
</comment>
<name>A0ABD5LMD4_AGRRD</name>
<dbReference type="Proteomes" id="UP001438189">
    <property type="component" value="Unassembled WGS sequence"/>
</dbReference>
<evidence type="ECO:0000256" key="3">
    <source>
        <dbReference type="ARBA" id="ARBA00022840"/>
    </source>
</evidence>
<evidence type="ECO:0000256" key="4">
    <source>
        <dbReference type="PROSITE-ProRule" id="PRU00409"/>
    </source>
</evidence>
<dbReference type="GO" id="GO:0016874">
    <property type="term" value="F:ligase activity"/>
    <property type="evidence" value="ECO:0007669"/>
    <property type="project" value="UniProtKB-KW"/>
</dbReference>
<keyword evidence="3 4" id="KW-0067">ATP-binding</keyword>
<dbReference type="PROSITE" id="PS50975">
    <property type="entry name" value="ATP_GRASP"/>
    <property type="match status" value="1"/>
</dbReference>
<evidence type="ECO:0000256" key="2">
    <source>
        <dbReference type="ARBA" id="ARBA00022741"/>
    </source>
</evidence>
<sequence length="396" mass="43796">MSKEQERALARIVILNRVDPERVRYNQVIDHDMHEVTYIGQFLDGVSPARARIITAKLSDLDPDALPALIEEACANCDCLVARGERDLILAAQIRERFNIPGDTVAKVLPIRDKLTMRMSVRGSTVRQPAFWSLAQYKRASGRIPLHQTLVLKPRLDAASNGIWIGSRNELDARVETLRETDWLVEEYIPGDILHLDGLLQGGKLDILQASKYVNTCFSYAAGSALGSTQIENPEWASTAVTELSRLLNYSDGGFHLEMIVDGNGQPHFLEFAGRIGGAYIAEAFELKTGVNLHHADLRCAIGETANVVLGRGAQDMFGWFLFPYGANLDCGSVRQTFDDQFVRCLINAQPTRPDVPSYSEIHSPFCGIVRKPSSCEDVIHEIVRHVTAVPVASAS</sequence>
<protein>
    <submittedName>
        <fullName evidence="6">ATP-grasp domain-containing protein</fullName>
    </submittedName>
</protein>
<dbReference type="PANTHER" id="PTHR43585:SF2">
    <property type="entry name" value="ATP-GRASP ENZYME FSQD"/>
    <property type="match status" value="1"/>
</dbReference>
<reference evidence="6 7" key="1">
    <citation type="submission" date="2024-06" db="EMBL/GenBank/DDBJ databases">
        <title>Genome sequencing of Agrobacterium spp. from tobacco in Serbia.</title>
        <authorList>
            <person name="Ilicic R.J."/>
            <person name="Studholme D.J."/>
            <person name="Jelusic A."/>
            <person name="Barac G."/>
            <person name="Bagi F."/>
            <person name="Popovic Milovanovic T."/>
        </authorList>
    </citation>
    <scope>NUCLEOTIDE SEQUENCE [LARGE SCALE GENOMIC DNA]</scope>
    <source>
        <strain evidence="6 7">DA1</strain>
    </source>
</reference>
<keyword evidence="2 4" id="KW-0547">Nucleotide-binding</keyword>
<evidence type="ECO:0000313" key="6">
    <source>
        <dbReference type="EMBL" id="MES4992955.1"/>
    </source>
</evidence>
<proteinExistence type="predicted"/>
<evidence type="ECO:0000256" key="1">
    <source>
        <dbReference type="ARBA" id="ARBA00022598"/>
    </source>
</evidence>
<feature type="domain" description="ATP-grasp" evidence="5">
    <location>
        <begin position="118"/>
        <end position="302"/>
    </location>
</feature>
<gene>
    <name evidence="6" type="ORF">ABVB70_21780</name>
</gene>
<keyword evidence="1" id="KW-0436">Ligase</keyword>
<evidence type="ECO:0000259" key="5">
    <source>
        <dbReference type="PROSITE" id="PS50975"/>
    </source>
</evidence>
<accession>A0ABD5LMD4</accession>
<dbReference type="Pfam" id="PF13535">
    <property type="entry name" value="ATP-grasp_4"/>
    <property type="match status" value="1"/>
</dbReference>
<evidence type="ECO:0000313" key="7">
    <source>
        <dbReference type="Proteomes" id="UP001438189"/>
    </source>
</evidence>
<dbReference type="GO" id="GO:0005524">
    <property type="term" value="F:ATP binding"/>
    <property type="evidence" value="ECO:0007669"/>
    <property type="project" value="UniProtKB-UniRule"/>
</dbReference>